<keyword evidence="7 10" id="KW-0496">Mitochondrion</keyword>
<evidence type="ECO:0000256" key="8">
    <source>
        <dbReference type="ARBA" id="ARBA00023136"/>
    </source>
</evidence>
<reference evidence="13 14" key="1">
    <citation type="submission" date="2014-04" db="EMBL/GenBank/DDBJ databases">
        <authorList>
            <consortium name="DOE Joint Genome Institute"/>
            <person name="Kuo A."/>
            <person name="Girlanda M."/>
            <person name="Perotto S."/>
            <person name="Kohler A."/>
            <person name="Nagy L.G."/>
            <person name="Floudas D."/>
            <person name="Copeland A."/>
            <person name="Barry K.W."/>
            <person name="Cichocki N."/>
            <person name="Veneault-Fourrey C."/>
            <person name="LaButti K."/>
            <person name="Lindquist E.A."/>
            <person name="Lipzen A."/>
            <person name="Lundell T."/>
            <person name="Morin E."/>
            <person name="Murat C."/>
            <person name="Sun H."/>
            <person name="Tunlid A."/>
            <person name="Henrissat B."/>
            <person name="Grigoriev I.V."/>
            <person name="Hibbett D.S."/>
            <person name="Martin F."/>
            <person name="Nordberg H.P."/>
            <person name="Cantor M.N."/>
            <person name="Hua S.X."/>
        </authorList>
    </citation>
    <scope>NUCLEOTIDE SEQUENCE [LARGE SCALE GENOMIC DNA]</scope>
    <source>
        <strain evidence="13 14">MUT 4182</strain>
    </source>
</reference>
<gene>
    <name evidence="13" type="ORF">M407DRAFT_235699</name>
</gene>
<evidence type="ECO:0000313" key="14">
    <source>
        <dbReference type="Proteomes" id="UP000054248"/>
    </source>
</evidence>
<comment type="subcellular location">
    <subcellularLocation>
        <location evidence="1 10">Mitochondrion inner membrane</location>
        <topology evidence="1 10">Single-pass membrane protein</topology>
    </subcellularLocation>
</comment>
<feature type="domain" description="Mitochondrial escape protein 2 C-terminal" evidence="12">
    <location>
        <begin position="365"/>
        <end position="854"/>
    </location>
</feature>
<evidence type="ECO:0000256" key="7">
    <source>
        <dbReference type="ARBA" id="ARBA00023128"/>
    </source>
</evidence>
<evidence type="ECO:0000256" key="3">
    <source>
        <dbReference type="ARBA" id="ARBA00020222"/>
    </source>
</evidence>
<evidence type="ECO:0000256" key="2">
    <source>
        <dbReference type="ARBA" id="ARBA00010320"/>
    </source>
</evidence>
<evidence type="ECO:0000256" key="5">
    <source>
        <dbReference type="ARBA" id="ARBA00022792"/>
    </source>
</evidence>
<keyword evidence="5 10" id="KW-0999">Mitochondrion inner membrane</keyword>
<comment type="function">
    <text evidence="9 10">Plays a role in maintaining the mitochondrial genome and in controlling the mtDNA escape. Involved in the regulation of mtDNA nucleotide structure and number. May have a dispensable role in early maturation of pre-rRNA.</text>
</comment>
<dbReference type="Pfam" id="PF10443">
    <property type="entry name" value="RNA12"/>
    <property type="match status" value="1"/>
</dbReference>
<dbReference type="InterPro" id="IPR039627">
    <property type="entry name" value="Yme2_C"/>
</dbReference>
<evidence type="ECO:0000256" key="6">
    <source>
        <dbReference type="ARBA" id="ARBA00022989"/>
    </source>
</evidence>
<dbReference type="InterPro" id="IPR018850">
    <property type="entry name" value="Mt_escape_2_C"/>
</dbReference>
<name>A0A0C3LXG7_9AGAM</name>
<organism evidence="13 14">
    <name type="scientific">Tulasnella calospora MUT 4182</name>
    <dbReference type="NCBI Taxonomy" id="1051891"/>
    <lineage>
        <taxon>Eukaryota</taxon>
        <taxon>Fungi</taxon>
        <taxon>Dikarya</taxon>
        <taxon>Basidiomycota</taxon>
        <taxon>Agaricomycotina</taxon>
        <taxon>Agaricomycetes</taxon>
        <taxon>Cantharellales</taxon>
        <taxon>Tulasnellaceae</taxon>
        <taxon>Tulasnella</taxon>
    </lineage>
</organism>
<keyword evidence="10" id="KW-0694">RNA-binding</keyword>
<evidence type="ECO:0000256" key="9">
    <source>
        <dbReference type="ARBA" id="ARBA00025276"/>
    </source>
</evidence>
<sequence>MHSLRIRRGYYPLIKPSKSPSLFVPVRFAATVTSPDASILNETTLARDAEGTTTEQGSFFVETVLPARYAEWDVRNWIYQSQASRTTAKIKELFSKTDLYDFKVLGVESTPKDGGVFVNFGFTPPPNVNPKEAIKEIEAKLRKDINSKGGIDAWHGLGKADFHRVKGRPWNEDLSIFPTNILKIEFEGPDVHQELLYDIIRPYGRVTSMTKPTPVPAGTLRSVTVTFSRIRPAILAKNCLYGVGVADTTLSSAGTANAPTKTRLVFTYERPLKASAHWIRDWISSHPRIVLPIVAFLLGGLTYTIFDPIRSFFIKSKVMGYFEYQGRLLEWIGSSGEASATEAIGSPDKKPPPSSIAAAGEWKERQEAEQALLMYLVDTPSTVAVIHGPQGSGKSKMLAEVLSMTSELSATSSGSSTPQPRKTIVIDCTEIYKAGTDTGIVSSLASQTGYWPMFSFLSSMNSLIDLASVGLIGQKAGFSTTVEEQMKEILEVSAGALAQVSTDLKTRIEKEKKAHPSKSKPRIVVPQTLSTVQQSTEEKAEGSNQQEVGATVVDGKEEGKEGSMITKAVSSSVTVVSSSVSAVGSAVQSGVSINALPVVILSGFEAKNAGKKEDLLDVIAAWAASLVENKVAHVIVISDNRENMRRLAKALPSKPLLSISLGDADPATAMAFVRGKISALGPVQLTPEDEAWVEKLGGRAGDLDSVCCLAGIGNSTEPIPMSSAHSQSSERLERERRCSDDHLPWKPEQAWIVLRQLAKHDELSYAETLLEFPFKGDEAALRAMEHAELISIVTSDGFPISIKPGKPIYRFVFQRLVNDNIFRAVQDITYNNKAIAAEEATIKKCEDELLTLKTIGLEVGSSIFGGTGAAGSRATYLLEKMRASQEKIVAKEKDVKRLKVVLSAMGAEPPKA</sequence>
<evidence type="ECO:0000256" key="4">
    <source>
        <dbReference type="ARBA" id="ARBA00022692"/>
    </source>
</evidence>
<dbReference type="PANTHER" id="PTHR32198">
    <property type="entry name" value="MITOCHONDRIAL ESCAPE PROTEIN 2"/>
    <property type="match status" value="1"/>
</dbReference>
<reference evidence="14" key="2">
    <citation type="submission" date="2015-01" db="EMBL/GenBank/DDBJ databases">
        <title>Evolutionary Origins and Diversification of the Mycorrhizal Mutualists.</title>
        <authorList>
            <consortium name="DOE Joint Genome Institute"/>
            <consortium name="Mycorrhizal Genomics Consortium"/>
            <person name="Kohler A."/>
            <person name="Kuo A."/>
            <person name="Nagy L.G."/>
            <person name="Floudas D."/>
            <person name="Copeland A."/>
            <person name="Barry K.W."/>
            <person name="Cichocki N."/>
            <person name="Veneault-Fourrey C."/>
            <person name="LaButti K."/>
            <person name="Lindquist E.A."/>
            <person name="Lipzen A."/>
            <person name="Lundell T."/>
            <person name="Morin E."/>
            <person name="Murat C."/>
            <person name="Riley R."/>
            <person name="Ohm R."/>
            <person name="Sun H."/>
            <person name="Tunlid A."/>
            <person name="Henrissat B."/>
            <person name="Grigoriev I.V."/>
            <person name="Hibbett D.S."/>
            <person name="Martin F."/>
        </authorList>
    </citation>
    <scope>NUCLEOTIDE SEQUENCE [LARGE SCALE GENOMIC DNA]</scope>
    <source>
        <strain evidence="14">MUT 4182</strain>
    </source>
</reference>
<dbReference type="AlphaFoldDB" id="A0A0C3LXG7"/>
<evidence type="ECO:0000313" key="13">
    <source>
        <dbReference type="EMBL" id="KIO26152.1"/>
    </source>
</evidence>
<dbReference type="PANTHER" id="PTHR32198:SF2">
    <property type="entry name" value="MITOCHONDRIAL ESCAPE PROTEIN 2"/>
    <property type="match status" value="1"/>
</dbReference>
<dbReference type="Proteomes" id="UP000054248">
    <property type="component" value="Unassembled WGS sequence"/>
</dbReference>
<dbReference type="EMBL" id="KN823029">
    <property type="protein sequence ID" value="KIO26152.1"/>
    <property type="molecule type" value="Genomic_DNA"/>
</dbReference>
<proteinExistence type="inferred from homology"/>
<dbReference type="STRING" id="1051891.A0A0C3LXG7"/>
<evidence type="ECO:0000259" key="12">
    <source>
        <dbReference type="Pfam" id="PF10443"/>
    </source>
</evidence>
<dbReference type="HOGENOM" id="CLU_007861_1_0_1"/>
<keyword evidence="8" id="KW-0472">Membrane</keyword>
<evidence type="ECO:0000256" key="10">
    <source>
        <dbReference type="RuleBase" id="RU367108"/>
    </source>
</evidence>
<keyword evidence="14" id="KW-1185">Reference proteome</keyword>
<dbReference type="OrthoDB" id="10267654at2759"/>
<dbReference type="GO" id="GO:0006397">
    <property type="term" value="P:mRNA processing"/>
    <property type="evidence" value="ECO:0007669"/>
    <property type="project" value="UniProtKB-UniRule"/>
</dbReference>
<keyword evidence="6" id="KW-1133">Transmembrane helix</keyword>
<dbReference type="GO" id="GO:0003723">
    <property type="term" value="F:RNA binding"/>
    <property type="evidence" value="ECO:0007669"/>
    <property type="project" value="UniProtKB-UniRule"/>
</dbReference>
<evidence type="ECO:0000256" key="1">
    <source>
        <dbReference type="ARBA" id="ARBA00004434"/>
    </source>
</evidence>
<dbReference type="GO" id="GO:0005743">
    <property type="term" value="C:mitochondrial inner membrane"/>
    <property type="evidence" value="ECO:0007669"/>
    <property type="project" value="UniProtKB-SubCell"/>
</dbReference>
<keyword evidence="10" id="KW-0507">mRNA processing</keyword>
<comment type="similarity">
    <text evidence="2 10">Belongs to the YME2 family.</text>
</comment>
<accession>A0A0C3LXG7</accession>
<evidence type="ECO:0000256" key="11">
    <source>
        <dbReference type="SAM" id="MobiDB-lite"/>
    </source>
</evidence>
<protein>
    <recommendedName>
        <fullName evidence="3 10">Mitochondrial escape protein 2</fullName>
    </recommendedName>
</protein>
<feature type="region of interest" description="Disordered" evidence="11">
    <location>
        <begin position="508"/>
        <end position="549"/>
    </location>
</feature>
<keyword evidence="4" id="KW-0812">Transmembrane</keyword>